<gene>
    <name evidence="1" type="ORF">AMK68_00255</name>
</gene>
<name>A0A0S7XRM7_9BACT</name>
<dbReference type="EMBL" id="LIZY01000003">
    <property type="protein sequence ID" value="KPJ64899.1"/>
    <property type="molecule type" value="Genomic_DNA"/>
</dbReference>
<organism evidence="1 2">
    <name type="scientific">candidate division KD3-62 bacterium DG_56</name>
    <dbReference type="NCBI Taxonomy" id="1704032"/>
    <lineage>
        <taxon>Bacteria</taxon>
        <taxon>candidate division KD3-62</taxon>
    </lineage>
</organism>
<evidence type="ECO:0000313" key="1">
    <source>
        <dbReference type="EMBL" id="KPJ64899.1"/>
    </source>
</evidence>
<evidence type="ECO:0000313" key="2">
    <source>
        <dbReference type="Proteomes" id="UP000052020"/>
    </source>
</evidence>
<proteinExistence type="predicted"/>
<protein>
    <submittedName>
        <fullName evidence="1">Uncharacterized protein</fullName>
    </submittedName>
</protein>
<accession>A0A0S7XRM7</accession>
<dbReference type="AlphaFoldDB" id="A0A0S7XRM7"/>
<sequence>MSPQGDYLSDREWSDSYIEQIKAIVGPYVLEPSPFEIDTKNAADLMVLQNKSVKVACRLRRPGYERFYGEFTIRSNRASGVKTELAKIVDGWGDWLFYGHIRDENELIHPWYLLDLHVFRAALIRQHASIISKTLSNTDGVTCFKAYRIDSFPSEIVIASSVKLEQGALAL</sequence>
<reference evidence="1 2" key="1">
    <citation type="journal article" date="2015" name="Microbiome">
        <title>Genomic resolution of linkages in carbon, nitrogen, and sulfur cycling among widespread estuary sediment bacteria.</title>
        <authorList>
            <person name="Baker B.J."/>
            <person name="Lazar C.S."/>
            <person name="Teske A.P."/>
            <person name="Dick G.J."/>
        </authorList>
    </citation>
    <scope>NUCLEOTIDE SEQUENCE [LARGE SCALE GENOMIC DNA]</scope>
    <source>
        <strain evidence="1">DG_56</strain>
    </source>
</reference>
<comment type="caution">
    <text evidence="1">The sequence shown here is derived from an EMBL/GenBank/DDBJ whole genome shotgun (WGS) entry which is preliminary data.</text>
</comment>
<dbReference type="Proteomes" id="UP000052020">
    <property type="component" value="Unassembled WGS sequence"/>
</dbReference>